<sequence length="206" mass="24312">MPLFPTQPRQLDTMDIDEPQPPARGSPEWARKIRVRNRRKLYLDRHPEYFGPSLELADPLLYDRLVRRFQTAAEREAEGRAKGYTGILEADLMRSEAKLDALAHPDPNSIFQYRRGPNGEILTEENDEIPQTKEEGMARWKWEMELRFVRGDDHDFDYPSVDDNEEWDDRLQEERDRQDAYFAREEPSWAVENGRAVRGETGIQDY</sequence>
<dbReference type="Proteomes" id="UP000799772">
    <property type="component" value="Unassembled WGS sequence"/>
</dbReference>
<name>A0A9P4IQB9_9PEZI</name>
<protein>
    <recommendedName>
        <fullName evidence="2">CCD97-like C-terminal domain-containing protein</fullName>
    </recommendedName>
</protein>
<evidence type="ECO:0000313" key="4">
    <source>
        <dbReference type="Proteomes" id="UP000799772"/>
    </source>
</evidence>
<dbReference type="InterPro" id="IPR018613">
    <property type="entry name" value="Ccdc97-like"/>
</dbReference>
<dbReference type="EMBL" id="ML978121">
    <property type="protein sequence ID" value="KAF2104133.1"/>
    <property type="molecule type" value="Genomic_DNA"/>
</dbReference>
<evidence type="ECO:0000259" key="2">
    <source>
        <dbReference type="Pfam" id="PF09747"/>
    </source>
</evidence>
<dbReference type="AlphaFoldDB" id="A0A9P4IQB9"/>
<dbReference type="PANTHER" id="PTHR31840:SF1">
    <property type="entry name" value="COILED-COIL DOMAIN-CONTAINING PROTEIN 97"/>
    <property type="match status" value="1"/>
</dbReference>
<feature type="region of interest" description="Disordered" evidence="1">
    <location>
        <begin position="1"/>
        <end position="28"/>
    </location>
</feature>
<dbReference type="PANTHER" id="PTHR31840">
    <property type="entry name" value="COILED-COIL DOMAIN-CONTAINING PROTEIN 97"/>
    <property type="match status" value="1"/>
</dbReference>
<keyword evidence="4" id="KW-1185">Reference proteome</keyword>
<gene>
    <name evidence="3" type="ORF">NA57DRAFT_70345</name>
</gene>
<dbReference type="OrthoDB" id="333176at2759"/>
<evidence type="ECO:0000256" key="1">
    <source>
        <dbReference type="SAM" id="MobiDB-lite"/>
    </source>
</evidence>
<reference evidence="3" key="1">
    <citation type="journal article" date="2020" name="Stud. Mycol.">
        <title>101 Dothideomycetes genomes: a test case for predicting lifestyles and emergence of pathogens.</title>
        <authorList>
            <person name="Haridas S."/>
            <person name="Albert R."/>
            <person name="Binder M."/>
            <person name="Bloem J."/>
            <person name="Labutti K."/>
            <person name="Salamov A."/>
            <person name="Andreopoulos B."/>
            <person name="Baker S."/>
            <person name="Barry K."/>
            <person name="Bills G."/>
            <person name="Bluhm B."/>
            <person name="Cannon C."/>
            <person name="Castanera R."/>
            <person name="Culley D."/>
            <person name="Daum C."/>
            <person name="Ezra D."/>
            <person name="Gonzalez J."/>
            <person name="Henrissat B."/>
            <person name="Kuo A."/>
            <person name="Liang C."/>
            <person name="Lipzen A."/>
            <person name="Lutzoni F."/>
            <person name="Magnuson J."/>
            <person name="Mondo S."/>
            <person name="Nolan M."/>
            <person name="Ohm R."/>
            <person name="Pangilinan J."/>
            <person name="Park H.-J."/>
            <person name="Ramirez L."/>
            <person name="Alfaro M."/>
            <person name="Sun H."/>
            <person name="Tritt A."/>
            <person name="Yoshinaga Y."/>
            <person name="Zwiers L.-H."/>
            <person name="Turgeon B."/>
            <person name="Goodwin S."/>
            <person name="Spatafora J."/>
            <person name="Crous P."/>
            <person name="Grigoriev I."/>
        </authorList>
    </citation>
    <scope>NUCLEOTIDE SEQUENCE</scope>
    <source>
        <strain evidence="3">CBS 133067</strain>
    </source>
</reference>
<dbReference type="InterPro" id="IPR040233">
    <property type="entry name" value="CCD97-like_C"/>
</dbReference>
<organism evidence="3 4">
    <name type="scientific">Rhizodiscina lignyota</name>
    <dbReference type="NCBI Taxonomy" id="1504668"/>
    <lineage>
        <taxon>Eukaryota</taxon>
        <taxon>Fungi</taxon>
        <taxon>Dikarya</taxon>
        <taxon>Ascomycota</taxon>
        <taxon>Pezizomycotina</taxon>
        <taxon>Dothideomycetes</taxon>
        <taxon>Pleosporomycetidae</taxon>
        <taxon>Aulographales</taxon>
        <taxon>Rhizodiscinaceae</taxon>
        <taxon>Rhizodiscina</taxon>
    </lineage>
</organism>
<comment type="caution">
    <text evidence="3">The sequence shown here is derived from an EMBL/GenBank/DDBJ whole genome shotgun (WGS) entry which is preliminary data.</text>
</comment>
<feature type="domain" description="CCD97-like C-terminal" evidence="2">
    <location>
        <begin position="126"/>
        <end position="185"/>
    </location>
</feature>
<dbReference type="Pfam" id="PF09747">
    <property type="entry name" value="CCD97-like_C"/>
    <property type="match status" value="2"/>
</dbReference>
<feature type="domain" description="CCD97-like C-terminal" evidence="2">
    <location>
        <begin position="37"/>
        <end position="102"/>
    </location>
</feature>
<evidence type="ECO:0000313" key="3">
    <source>
        <dbReference type="EMBL" id="KAF2104133.1"/>
    </source>
</evidence>
<accession>A0A9P4IQB9</accession>
<proteinExistence type="predicted"/>